<dbReference type="Pfam" id="PF01584">
    <property type="entry name" value="CheW"/>
    <property type="match status" value="1"/>
</dbReference>
<proteinExistence type="predicted"/>
<keyword evidence="4" id="KW-1185">Reference proteome</keyword>
<dbReference type="EMBL" id="JANUGU010000001">
    <property type="protein sequence ID" value="MCS0656873.1"/>
    <property type="molecule type" value="Genomic_DNA"/>
</dbReference>
<reference evidence="3 4" key="1">
    <citation type="submission" date="2022-08" db="EMBL/GenBank/DDBJ databases">
        <title>Reclassification of Massilia species as members of the genera Telluria, Duganella, Pseudoduganella, Mokoshia gen. nov. and Zemynaea gen. nov. using orthogonal and non-orthogonal genome-based approaches.</title>
        <authorList>
            <person name="Bowman J.P."/>
        </authorList>
    </citation>
    <scope>NUCLEOTIDE SEQUENCE [LARGE SCALE GENOMIC DNA]</scope>
    <source>
        <strain evidence="3 4">JCM 31606</strain>
    </source>
</reference>
<protein>
    <submittedName>
        <fullName evidence="3">Chemotaxis protein CheW</fullName>
    </submittedName>
</protein>
<accession>A0ABT2CUW7</accession>
<dbReference type="RefSeq" id="WP_258810045.1">
    <property type="nucleotide sequence ID" value="NZ_JANUGU010000001.1"/>
</dbReference>
<comment type="caution">
    <text evidence="3">The sequence shown here is derived from an EMBL/GenBank/DDBJ whole genome shotgun (WGS) entry which is preliminary data.</text>
</comment>
<dbReference type="InterPro" id="IPR036061">
    <property type="entry name" value="CheW-like_dom_sf"/>
</dbReference>
<dbReference type="PANTHER" id="PTHR22617">
    <property type="entry name" value="CHEMOTAXIS SENSOR HISTIDINE KINASE-RELATED"/>
    <property type="match status" value="1"/>
</dbReference>
<evidence type="ECO:0000313" key="4">
    <source>
        <dbReference type="Proteomes" id="UP001204621"/>
    </source>
</evidence>
<dbReference type="Gene3D" id="2.40.50.180">
    <property type="entry name" value="CheA-289, Domain 4"/>
    <property type="match status" value="1"/>
</dbReference>
<evidence type="ECO:0000259" key="2">
    <source>
        <dbReference type="PROSITE" id="PS50851"/>
    </source>
</evidence>
<evidence type="ECO:0000256" key="1">
    <source>
        <dbReference type="SAM" id="MobiDB-lite"/>
    </source>
</evidence>
<sequence>MNEQASATSMLRRPGGAGAGAVQQGPQDALQVLEFACGGRRFAVPLACVRRAVLSAQPDPLPGASDIALGVLDIGGETVTVLDFSRRAGCGPTVIHPGQQFLIVELGGFLCAFVVDAITGPGVAMRGADGWPGEVGAAGFVDCAVHLPDGLCLVVDPARFLFDEEQAQLALALEELSDERH</sequence>
<dbReference type="Proteomes" id="UP001204621">
    <property type="component" value="Unassembled WGS sequence"/>
</dbReference>
<dbReference type="InterPro" id="IPR002545">
    <property type="entry name" value="CheW-lke_dom"/>
</dbReference>
<name>A0ABT2CUW7_9BURK</name>
<dbReference type="SMART" id="SM00260">
    <property type="entry name" value="CheW"/>
    <property type="match status" value="1"/>
</dbReference>
<evidence type="ECO:0000313" key="3">
    <source>
        <dbReference type="EMBL" id="MCS0656873.1"/>
    </source>
</evidence>
<dbReference type="SUPFAM" id="SSF50341">
    <property type="entry name" value="CheW-like"/>
    <property type="match status" value="1"/>
</dbReference>
<dbReference type="InterPro" id="IPR039315">
    <property type="entry name" value="CheW"/>
</dbReference>
<gene>
    <name evidence="3" type="ORF">NX778_02215</name>
</gene>
<dbReference type="PANTHER" id="PTHR22617:SF43">
    <property type="entry name" value="PROTEIN PILI"/>
    <property type="match status" value="1"/>
</dbReference>
<dbReference type="PROSITE" id="PS50851">
    <property type="entry name" value="CHEW"/>
    <property type="match status" value="1"/>
</dbReference>
<organism evidence="3 4">
    <name type="scientific">Massilia terrae</name>
    <dbReference type="NCBI Taxonomy" id="1811224"/>
    <lineage>
        <taxon>Bacteria</taxon>
        <taxon>Pseudomonadati</taxon>
        <taxon>Pseudomonadota</taxon>
        <taxon>Betaproteobacteria</taxon>
        <taxon>Burkholderiales</taxon>
        <taxon>Oxalobacteraceae</taxon>
        <taxon>Telluria group</taxon>
        <taxon>Massilia</taxon>
    </lineage>
</organism>
<feature type="region of interest" description="Disordered" evidence="1">
    <location>
        <begin position="1"/>
        <end position="23"/>
    </location>
</feature>
<feature type="domain" description="CheW-like" evidence="2">
    <location>
        <begin position="29"/>
        <end position="166"/>
    </location>
</feature>